<feature type="transmembrane region" description="Helical" evidence="8">
    <location>
        <begin position="108"/>
        <end position="131"/>
    </location>
</feature>
<dbReference type="RefSeq" id="WP_076371766.1">
    <property type="nucleotide sequence ID" value="NZ_FTMX01000009.1"/>
</dbReference>
<comment type="subcellular location">
    <subcellularLocation>
        <location evidence="1">Membrane</location>
        <topology evidence="1">Multi-pass membrane protein</topology>
    </subcellularLocation>
</comment>
<feature type="transmembrane region" description="Helical" evidence="8">
    <location>
        <begin position="143"/>
        <end position="163"/>
    </location>
</feature>
<evidence type="ECO:0000256" key="6">
    <source>
        <dbReference type="ARBA" id="ARBA00022989"/>
    </source>
</evidence>
<keyword evidence="7 8" id="KW-0472">Membrane</keyword>
<feature type="transmembrane region" description="Helical" evidence="8">
    <location>
        <begin position="270"/>
        <end position="289"/>
    </location>
</feature>
<evidence type="ECO:0000313" key="10">
    <source>
        <dbReference type="Proteomes" id="UP000185829"/>
    </source>
</evidence>
<protein>
    <submittedName>
        <fullName evidence="9">Spore germination protein KB</fullName>
    </submittedName>
</protein>
<keyword evidence="5 8" id="KW-0812">Transmembrane</keyword>
<evidence type="ECO:0000256" key="5">
    <source>
        <dbReference type="ARBA" id="ARBA00022692"/>
    </source>
</evidence>
<feature type="transmembrane region" description="Helical" evidence="8">
    <location>
        <begin position="12"/>
        <end position="34"/>
    </location>
</feature>
<reference evidence="9 10" key="1">
    <citation type="submission" date="2017-01" db="EMBL/GenBank/DDBJ databases">
        <authorList>
            <person name="Varghese N."/>
            <person name="Submissions S."/>
        </authorList>
    </citation>
    <scope>NUCLEOTIDE SEQUENCE [LARGE SCALE GENOMIC DNA]</scope>
    <source>
        <strain evidence="9 10">RUG2-6</strain>
    </source>
</reference>
<sequence>MERGKISALQMGWMMYPVIITTGILFLPSTTFNYAGRDLWLSPIWASITGFLIVLIVNRLNQFYPKETIIQYSSHILGTVLGKVVGVVILLFYLQVASDIIWTYGEFLIGYFLPQTPQIVVLGSMTLVCAFAVRGGLEVVGRLAEMIGPIFILLLIFIVILLLPDAEAKHMFPILGNGILPSIKGAIFTNNFFNQFLILSFFFPFLADRKKGRKWGVISVFAVLLTMVITNLITLFVLGEATDSFGAPVMTAVSYISIADFLSHLESLVMAIWIAGAFTKIIMFYYVLVLGTAQWLNLSDYRPIVFPVGFLLVLWAVWKNPNLPSFIHYAQTVTIILDPIIQTVIPLFLLLVAYLRNGKHQEKGEPEK</sequence>
<evidence type="ECO:0000256" key="8">
    <source>
        <dbReference type="SAM" id="Phobius"/>
    </source>
</evidence>
<evidence type="ECO:0000256" key="4">
    <source>
        <dbReference type="ARBA" id="ARBA00022544"/>
    </source>
</evidence>
<feature type="transmembrane region" description="Helical" evidence="8">
    <location>
        <begin position="301"/>
        <end position="318"/>
    </location>
</feature>
<comment type="caution">
    <text evidence="9">The sequence shown here is derived from an EMBL/GenBank/DDBJ whole genome shotgun (WGS) entry which is preliminary data.</text>
</comment>
<feature type="transmembrane region" description="Helical" evidence="8">
    <location>
        <begin position="330"/>
        <end position="355"/>
    </location>
</feature>
<feature type="transmembrane region" description="Helical" evidence="8">
    <location>
        <begin position="215"/>
        <end position="238"/>
    </location>
</feature>
<proteinExistence type="inferred from homology"/>
<keyword evidence="3" id="KW-0813">Transport</keyword>
<evidence type="ECO:0000256" key="3">
    <source>
        <dbReference type="ARBA" id="ARBA00022448"/>
    </source>
</evidence>
<dbReference type="EMBL" id="FTMX01000009">
    <property type="protein sequence ID" value="SIS01936.1"/>
    <property type="molecule type" value="Genomic_DNA"/>
</dbReference>
<gene>
    <name evidence="9" type="ORF">SAMN05878482_10986</name>
</gene>
<name>A0A9X8WMV8_9BACI</name>
<comment type="similarity">
    <text evidence="2">Belongs to the amino acid-polyamine-organocation (APC) superfamily. Spore germination protein (SGP) (TC 2.A.3.9) family.</text>
</comment>
<dbReference type="AlphaFoldDB" id="A0A9X8WMV8"/>
<evidence type="ECO:0000313" key="9">
    <source>
        <dbReference type="EMBL" id="SIS01936.1"/>
    </source>
</evidence>
<keyword evidence="4" id="KW-0309">Germination</keyword>
<evidence type="ECO:0000256" key="2">
    <source>
        <dbReference type="ARBA" id="ARBA00007998"/>
    </source>
</evidence>
<dbReference type="PANTHER" id="PTHR34975">
    <property type="entry name" value="SPORE GERMINATION PROTEIN A2"/>
    <property type="match status" value="1"/>
</dbReference>
<dbReference type="Pfam" id="PF03845">
    <property type="entry name" value="Spore_permease"/>
    <property type="match status" value="1"/>
</dbReference>
<dbReference type="NCBIfam" id="TIGR00912">
    <property type="entry name" value="2A0309"/>
    <property type="match status" value="1"/>
</dbReference>
<feature type="transmembrane region" description="Helical" evidence="8">
    <location>
        <begin position="183"/>
        <end position="203"/>
    </location>
</feature>
<dbReference type="Gene3D" id="1.20.1740.10">
    <property type="entry name" value="Amino acid/polyamine transporter I"/>
    <property type="match status" value="1"/>
</dbReference>
<evidence type="ECO:0000256" key="7">
    <source>
        <dbReference type="ARBA" id="ARBA00023136"/>
    </source>
</evidence>
<evidence type="ECO:0000256" key="1">
    <source>
        <dbReference type="ARBA" id="ARBA00004141"/>
    </source>
</evidence>
<dbReference type="GO" id="GO:0016020">
    <property type="term" value="C:membrane"/>
    <property type="evidence" value="ECO:0007669"/>
    <property type="project" value="UniProtKB-SubCell"/>
</dbReference>
<dbReference type="PANTHER" id="PTHR34975:SF2">
    <property type="entry name" value="SPORE GERMINATION PROTEIN A2"/>
    <property type="match status" value="1"/>
</dbReference>
<organism evidence="9 10">
    <name type="scientific">Peribacillus simplex</name>
    <dbReference type="NCBI Taxonomy" id="1478"/>
    <lineage>
        <taxon>Bacteria</taxon>
        <taxon>Bacillati</taxon>
        <taxon>Bacillota</taxon>
        <taxon>Bacilli</taxon>
        <taxon>Bacillales</taxon>
        <taxon>Bacillaceae</taxon>
        <taxon>Peribacillus</taxon>
    </lineage>
</organism>
<feature type="transmembrane region" description="Helical" evidence="8">
    <location>
        <begin position="72"/>
        <end position="96"/>
    </location>
</feature>
<dbReference type="GO" id="GO:0009847">
    <property type="term" value="P:spore germination"/>
    <property type="evidence" value="ECO:0007669"/>
    <property type="project" value="InterPro"/>
</dbReference>
<feature type="transmembrane region" description="Helical" evidence="8">
    <location>
        <begin position="40"/>
        <end position="60"/>
    </location>
</feature>
<accession>A0A9X8WMV8</accession>
<dbReference type="Proteomes" id="UP000185829">
    <property type="component" value="Unassembled WGS sequence"/>
</dbReference>
<keyword evidence="6 8" id="KW-1133">Transmembrane helix</keyword>
<dbReference type="InterPro" id="IPR004761">
    <property type="entry name" value="Spore_GerAB"/>
</dbReference>